<dbReference type="InterPro" id="IPR036866">
    <property type="entry name" value="RibonucZ/Hydroxyglut_hydro"/>
</dbReference>
<dbReference type="EMBL" id="JBHRZH010000004">
    <property type="protein sequence ID" value="MFC3759863.1"/>
    <property type="molecule type" value="Genomic_DNA"/>
</dbReference>
<protein>
    <submittedName>
        <fullName evidence="2">MBL fold metallo-hydrolase</fullName>
    </submittedName>
</protein>
<dbReference type="PANTHER" id="PTHR42951:SF4">
    <property type="entry name" value="ACYL-COENZYME A THIOESTERASE MBLAC2"/>
    <property type="match status" value="1"/>
</dbReference>
<dbReference type="CDD" id="cd16282">
    <property type="entry name" value="metallo-hydrolase-like_MBL-fold"/>
    <property type="match status" value="1"/>
</dbReference>
<keyword evidence="3" id="KW-1185">Reference proteome</keyword>
<evidence type="ECO:0000313" key="2">
    <source>
        <dbReference type="EMBL" id="MFC3759863.1"/>
    </source>
</evidence>
<feature type="domain" description="Metallo-beta-lactamase" evidence="1">
    <location>
        <begin position="19"/>
        <end position="209"/>
    </location>
</feature>
<name>A0ABV7Y6U6_9ACTN</name>
<dbReference type="RefSeq" id="WP_205120301.1">
    <property type="nucleotide sequence ID" value="NZ_JAFBCM010000001.1"/>
</dbReference>
<dbReference type="InterPro" id="IPR050855">
    <property type="entry name" value="NDM-1-like"/>
</dbReference>
<dbReference type="Proteomes" id="UP001595699">
    <property type="component" value="Unassembled WGS sequence"/>
</dbReference>
<evidence type="ECO:0000259" key="1">
    <source>
        <dbReference type="SMART" id="SM00849"/>
    </source>
</evidence>
<dbReference type="SUPFAM" id="SSF56281">
    <property type="entry name" value="Metallo-hydrolase/oxidoreductase"/>
    <property type="match status" value="1"/>
</dbReference>
<gene>
    <name evidence="2" type="ORF">ACFOUW_03370</name>
</gene>
<dbReference type="PANTHER" id="PTHR42951">
    <property type="entry name" value="METALLO-BETA-LACTAMASE DOMAIN-CONTAINING"/>
    <property type="match status" value="1"/>
</dbReference>
<dbReference type="InterPro" id="IPR001279">
    <property type="entry name" value="Metallo-B-lactamas"/>
</dbReference>
<dbReference type="Pfam" id="PF00753">
    <property type="entry name" value="Lactamase_B"/>
    <property type="match status" value="1"/>
</dbReference>
<organism evidence="2 3">
    <name type="scientific">Tenggerimyces flavus</name>
    <dbReference type="NCBI Taxonomy" id="1708749"/>
    <lineage>
        <taxon>Bacteria</taxon>
        <taxon>Bacillati</taxon>
        <taxon>Actinomycetota</taxon>
        <taxon>Actinomycetes</taxon>
        <taxon>Propionibacteriales</taxon>
        <taxon>Nocardioidaceae</taxon>
        <taxon>Tenggerimyces</taxon>
    </lineage>
</organism>
<proteinExistence type="predicted"/>
<dbReference type="Gene3D" id="3.60.15.10">
    <property type="entry name" value="Ribonuclease Z/Hydroxyacylglutathione hydrolase-like"/>
    <property type="match status" value="1"/>
</dbReference>
<reference evidence="3" key="1">
    <citation type="journal article" date="2019" name="Int. J. Syst. Evol. Microbiol.">
        <title>The Global Catalogue of Microorganisms (GCM) 10K type strain sequencing project: providing services to taxonomists for standard genome sequencing and annotation.</title>
        <authorList>
            <consortium name="The Broad Institute Genomics Platform"/>
            <consortium name="The Broad Institute Genome Sequencing Center for Infectious Disease"/>
            <person name="Wu L."/>
            <person name="Ma J."/>
        </authorList>
    </citation>
    <scope>NUCLEOTIDE SEQUENCE [LARGE SCALE GENOMIC DNA]</scope>
    <source>
        <strain evidence="3">CGMCC 4.7241</strain>
    </source>
</reference>
<evidence type="ECO:0000313" key="3">
    <source>
        <dbReference type="Proteomes" id="UP001595699"/>
    </source>
</evidence>
<accession>A0ABV7Y6U6</accession>
<dbReference type="SMART" id="SM00849">
    <property type="entry name" value="Lactamase_B"/>
    <property type="match status" value="1"/>
</dbReference>
<comment type="caution">
    <text evidence="2">The sequence shown here is derived from an EMBL/GenBank/DDBJ whole genome shotgun (WGS) entry which is preliminary data.</text>
</comment>
<sequence length="273" mass="29810">MSWNEIGERCFARRYETFNVAVGVVVGTDGLLVIDTRGATRQGHEVVSDLRHLSPLPVRWVVNSHWHGDHTFGNAALAELGVPIYAHATVPSMLAEWGEPMRDALVRRVPDVTAEVKETVITPPTETFASTLTLDLGDRQVELVHPGRGHTEGDIVIRVSDADVMYAGDLIKSATPPSYSPGAFPLEWPATLDAVAELLTADTAVVPGHGPFVDRTFLTTQRDELAAIAQTVRALWEADVPVDEALAAGTWPYEEKYVRDAVSKGYEDLGRFS</sequence>